<evidence type="ECO:0000313" key="3">
    <source>
        <dbReference type="EMBL" id="VDC85774.1"/>
    </source>
</evidence>
<sequence>MPHVHNQLRHLISATCANVSNSSSCKSLLRASCSCIVLVTVAFPSIFITNQPTKKTLTKTNDGQTLLPLHFHGHDSDITSSIPSSNHKTRTHPTILHHS</sequence>
<dbReference type="AlphaFoldDB" id="A0A3P6AE77"/>
<gene>
    <name evidence="3" type="ORF">BRAA02T05482Z</name>
</gene>
<evidence type="ECO:0000256" key="1">
    <source>
        <dbReference type="SAM" id="MobiDB-lite"/>
    </source>
</evidence>
<feature type="transmembrane region" description="Helical" evidence="2">
    <location>
        <begin position="28"/>
        <end position="49"/>
    </location>
</feature>
<organism evidence="3">
    <name type="scientific">Brassica campestris</name>
    <name type="common">Field mustard</name>
    <dbReference type="NCBI Taxonomy" id="3711"/>
    <lineage>
        <taxon>Eukaryota</taxon>
        <taxon>Viridiplantae</taxon>
        <taxon>Streptophyta</taxon>
        <taxon>Embryophyta</taxon>
        <taxon>Tracheophyta</taxon>
        <taxon>Spermatophyta</taxon>
        <taxon>Magnoliopsida</taxon>
        <taxon>eudicotyledons</taxon>
        <taxon>Gunneridae</taxon>
        <taxon>Pentapetalae</taxon>
        <taxon>rosids</taxon>
        <taxon>malvids</taxon>
        <taxon>Brassicales</taxon>
        <taxon>Brassicaceae</taxon>
        <taxon>Brassiceae</taxon>
        <taxon>Brassica</taxon>
    </lineage>
</organism>
<keyword evidence="2" id="KW-0812">Transmembrane</keyword>
<keyword evidence="2" id="KW-0472">Membrane</keyword>
<evidence type="ECO:0000256" key="2">
    <source>
        <dbReference type="SAM" id="Phobius"/>
    </source>
</evidence>
<reference evidence="3" key="1">
    <citation type="submission" date="2018-11" db="EMBL/GenBank/DDBJ databases">
        <authorList>
            <consortium name="Genoscope - CEA"/>
            <person name="William W."/>
        </authorList>
    </citation>
    <scope>NUCLEOTIDE SEQUENCE</scope>
</reference>
<feature type="region of interest" description="Disordered" evidence="1">
    <location>
        <begin position="75"/>
        <end position="99"/>
    </location>
</feature>
<dbReference type="EMBL" id="LR031573">
    <property type="protein sequence ID" value="VDC85774.1"/>
    <property type="molecule type" value="Genomic_DNA"/>
</dbReference>
<accession>A0A3P6AE77</accession>
<proteinExistence type="predicted"/>
<name>A0A3P6AE77_BRACM</name>
<keyword evidence="2" id="KW-1133">Transmembrane helix</keyword>
<feature type="compositionally biased region" description="Basic residues" evidence="1">
    <location>
        <begin position="87"/>
        <end position="99"/>
    </location>
</feature>
<protein>
    <submittedName>
        <fullName evidence="3">Uncharacterized protein</fullName>
    </submittedName>
</protein>